<dbReference type="AlphaFoldDB" id="A0A7S3SSE4"/>
<evidence type="ECO:0000256" key="1">
    <source>
        <dbReference type="SAM" id="MobiDB-lite"/>
    </source>
</evidence>
<evidence type="ECO:0000313" key="2">
    <source>
        <dbReference type="EMBL" id="CAE0562530.1"/>
    </source>
</evidence>
<feature type="region of interest" description="Disordered" evidence="1">
    <location>
        <begin position="113"/>
        <end position="317"/>
    </location>
</feature>
<organism evidence="2">
    <name type="scientific">Strombidinopsis acuminata</name>
    <dbReference type="NCBI Taxonomy" id="141414"/>
    <lineage>
        <taxon>Eukaryota</taxon>
        <taxon>Sar</taxon>
        <taxon>Alveolata</taxon>
        <taxon>Ciliophora</taxon>
        <taxon>Intramacronucleata</taxon>
        <taxon>Spirotrichea</taxon>
        <taxon>Choreotrichia</taxon>
        <taxon>Choreotrichida</taxon>
        <taxon>Strombidinopsidae</taxon>
        <taxon>Strombidinopsis</taxon>
    </lineage>
</organism>
<gene>
    <name evidence="2" type="ORF">SACU0126_LOCUS17397</name>
</gene>
<feature type="compositionally biased region" description="Acidic residues" evidence="1">
    <location>
        <begin position="9"/>
        <end position="19"/>
    </location>
</feature>
<feature type="compositionally biased region" description="Acidic residues" evidence="1">
    <location>
        <begin position="218"/>
        <end position="238"/>
    </location>
</feature>
<feature type="region of interest" description="Disordered" evidence="1">
    <location>
        <begin position="1"/>
        <end position="55"/>
    </location>
</feature>
<accession>A0A7S3SSE4</accession>
<feature type="region of interest" description="Disordered" evidence="1">
    <location>
        <begin position="331"/>
        <end position="407"/>
    </location>
</feature>
<reference evidence="2" key="1">
    <citation type="submission" date="2021-01" db="EMBL/GenBank/DDBJ databases">
        <authorList>
            <person name="Corre E."/>
            <person name="Pelletier E."/>
            <person name="Niang G."/>
            <person name="Scheremetjew M."/>
            <person name="Finn R."/>
            <person name="Kale V."/>
            <person name="Holt S."/>
            <person name="Cochrane G."/>
            <person name="Meng A."/>
            <person name="Brown T."/>
            <person name="Cohen L."/>
        </authorList>
    </citation>
    <scope>NUCLEOTIDE SEQUENCE</scope>
    <source>
        <strain evidence="2">SPMC142</strain>
    </source>
</reference>
<feature type="compositionally biased region" description="Acidic residues" evidence="1">
    <location>
        <begin position="252"/>
        <end position="276"/>
    </location>
</feature>
<proteinExistence type="predicted"/>
<feature type="compositionally biased region" description="Low complexity" evidence="1">
    <location>
        <begin position="20"/>
        <end position="52"/>
    </location>
</feature>
<evidence type="ECO:0008006" key="3">
    <source>
        <dbReference type="Google" id="ProtNLM"/>
    </source>
</evidence>
<feature type="compositionally biased region" description="Basic and acidic residues" evidence="1">
    <location>
        <begin position="373"/>
        <end position="384"/>
    </location>
</feature>
<feature type="compositionally biased region" description="Gly residues" evidence="1">
    <location>
        <begin position="207"/>
        <end position="217"/>
    </location>
</feature>
<name>A0A7S3SSE4_9SPIT</name>
<dbReference type="EMBL" id="HBIQ01054643">
    <property type="protein sequence ID" value="CAE0562530.1"/>
    <property type="molecule type" value="Transcribed_RNA"/>
</dbReference>
<feature type="compositionally biased region" description="Basic and acidic residues" evidence="1">
    <location>
        <begin position="331"/>
        <end position="340"/>
    </location>
</feature>
<feature type="compositionally biased region" description="Basic and acidic residues" evidence="1">
    <location>
        <begin position="184"/>
        <end position="200"/>
    </location>
</feature>
<protein>
    <recommendedName>
        <fullName evidence="3">Chromo domain-containing protein</fullName>
    </recommendedName>
</protein>
<sequence>MPDAASGGDDGDGDDDEEIGGASAAAGGDSGDAESTGTYVSAGAASSGSGTSLDVGDKAIATCGSLSFEVEIMKKDKKRAEGVSFLVRYTRFPRRGEDWVRSAHLSKWTEAAARLTSSKQPRRNLWLELDGREASEGGSQPDAEPAKQAARQSSRTRTGDEREEEGSSSTVSRAAPASRHRRNGKDDGARKETTRAEEAALLHGLAEGDGGKGGGEGAGEEDEEDGEEERDGEDDEMDVDRMEDGNSLDGDSSQDDEEEEDEMNEDNDSELSDEEDPAKLAIETGSLSPRKGPTAPGTPGLHPGTPRRGGIGSHSAVPAMAMGLSDAIKEAVHQEEDADRHRRKARPMKSLPAPRVPSLGQLRTQAVAAYDAGSREREHARTKPAENVVAAPAQAGPKIPSSHRHRKQLCPVRSFVSAV</sequence>